<comment type="caution">
    <text evidence="1">The sequence shown here is derived from an EMBL/GenBank/DDBJ whole genome shotgun (WGS) entry which is preliminary data.</text>
</comment>
<protein>
    <submittedName>
        <fullName evidence="1">Uncharacterized protein</fullName>
    </submittedName>
</protein>
<reference evidence="1 2" key="1">
    <citation type="submission" date="2015-04" db="EMBL/GenBank/DDBJ databases">
        <title>Draft genome of the roundworm Trichinella nativa.</title>
        <authorList>
            <person name="Mitreva M."/>
        </authorList>
    </citation>
    <scope>NUCLEOTIDE SEQUENCE [LARGE SCALE GENOMIC DNA]</scope>
    <source>
        <strain evidence="1 2">ISS45</strain>
    </source>
</reference>
<accession>A0A1Y3EM66</accession>
<dbReference type="AlphaFoldDB" id="A0A1Y3EM66"/>
<proteinExistence type="predicted"/>
<dbReference type="Proteomes" id="UP000243006">
    <property type="component" value="Unassembled WGS sequence"/>
</dbReference>
<evidence type="ECO:0000313" key="1">
    <source>
        <dbReference type="EMBL" id="OUC44956.1"/>
    </source>
</evidence>
<gene>
    <name evidence="1" type="ORF">D917_08732</name>
</gene>
<evidence type="ECO:0000313" key="2">
    <source>
        <dbReference type="Proteomes" id="UP000243006"/>
    </source>
</evidence>
<name>A0A1Y3EM66_9BILA</name>
<organism evidence="1 2">
    <name type="scientific">Trichinella nativa</name>
    <dbReference type="NCBI Taxonomy" id="6335"/>
    <lineage>
        <taxon>Eukaryota</taxon>
        <taxon>Metazoa</taxon>
        <taxon>Ecdysozoa</taxon>
        <taxon>Nematoda</taxon>
        <taxon>Enoplea</taxon>
        <taxon>Dorylaimia</taxon>
        <taxon>Trichinellida</taxon>
        <taxon>Trichinellidae</taxon>
        <taxon>Trichinella</taxon>
    </lineage>
</organism>
<dbReference type="UniPathway" id="UPA00378"/>
<dbReference type="EMBL" id="LVZM01011197">
    <property type="protein sequence ID" value="OUC44956.1"/>
    <property type="molecule type" value="Genomic_DNA"/>
</dbReference>
<sequence>MEVLFMTAASYNYPSCAALNVVDEIAQLKYAHNSEITVYIDSFCAQNGISRFLQTNKHWNYQKENDELDLETVKRFQFLLIGHETHLHNEIRPFLDTHRVVKFLPGYAGIGLNYTTFLRFPALYFWKHDKVAILEKL</sequence>